<accession>A0ABV0Q4M9</accession>
<sequence>MICGGNQYFTSSLTHHSHHGIWWQQDNAVGMLFISRELVYRFISKTLRPLNEIQWHWHLLSTRSPPMCKLNSCCLKASIREKNCILKIFLNLETMNDFPSMSQKCANNVANVKKKEIHLPDSPD</sequence>
<proteinExistence type="predicted"/>
<keyword evidence="2" id="KW-1185">Reference proteome</keyword>
<evidence type="ECO:0000313" key="2">
    <source>
        <dbReference type="Proteomes" id="UP001434883"/>
    </source>
</evidence>
<evidence type="ECO:0000313" key="1">
    <source>
        <dbReference type="EMBL" id="MEQ2190483.1"/>
    </source>
</evidence>
<gene>
    <name evidence="1" type="ORF">XENOCAPTIV_023192</name>
</gene>
<comment type="caution">
    <text evidence="1">The sequence shown here is derived from an EMBL/GenBank/DDBJ whole genome shotgun (WGS) entry which is preliminary data.</text>
</comment>
<protein>
    <submittedName>
        <fullName evidence="1">Uncharacterized protein</fullName>
    </submittedName>
</protein>
<dbReference type="Proteomes" id="UP001434883">
    <property type="component" value="Unassembled WGS sequence"/>
</dbReference>
<name>A0ABV0Q4M9_9TELE</name>
<dbReference type="EMBL" id="JAHRIN010000051">
    <property type="protein sequence ID" value="MEQ2190483.1"/>
    <property type="molecule type" value="Genomic_DNA"/>
</dbReference>
<organism evidence="1 2">
    <name type="scientific">Xenoophorus captivus</name>
    <dbReference type="NCBI Taxonomy" id="1517983"/>
    <lineage>
        <taxon>Eukaryota</taxon>
        <taxon>Metazoa</taxon>
        <taxon>Chordata</taxon>
        <taxon>Craniata</taxon>
        <taxon>Vertebrata</taxon>
        <taxon>Euteleostomi</taxon>
        <taxon>Actinopterygii</taxon>
        <taxon>Neopterygii</taxon>
        <taxon>Teleostei</taxon>
        <taxon>Neoteleostei</taxon>
        <taxon>Acanthomorphata</taxon>
        <taxon>Ovalentaria</taxon>
        <taxon>Atherinomorphae</taxon>
        <taxon>Cyprinodontiformes</taxon>
        <taxon>Goodeidae</taxon>
        <taxon>Xenoophorus</taxon>
    </lineage>
</organism>
<reference evidence="1 2" key="1">
    <citation type="submission" date="2021-06" db="EMBL/GenBank/DDBJ databases">
        <authorList>
            <person name="Palmer J.M."/>
        </authorList>
    </citation>
    <scope>NUCLEOTIDE SEQUENCE [LARGE SCALE GENOMIC DNA]</scope>
    <source>
        <strain evidence="1 2">XC_2019</strain>
        <tissue evidence="1">Muscle</tissue>
    </source>
</reference>